<dbReference type="Pfam" id="PF02782">
    <property type="entry name" value="FGGY_C"/>
    <property type="match status" value="1"/>
</dbReference>
<evidence type="ECO:0000259" key="7">
    <source>
        <dbReference type="Pfam" id="PF02782"/>
    </source>
</evidence>
<evidence type="ECO:0000259" key="6">
    <source>
        <dbReference type="Pfam" id="PF00370"/>
    </source>
</evidence>
<keyword evidence="5" id="KW-0418">Kinase</keyword>
<keyword evidence="4" id="KW-0808">Transferase</keyword>
<evidence type="ECO:0000256" key="3">
    <source>
        <dbReference type="ARBA" id="ARBA00012099"/>
    </source>
</evidence>
<name>A0ABY8UL96_TETOB</name>
<dbReference type="SUPFAM" id="SSF53067">
    <property type="entry name" value="Actin-like ATPase domain"/>
    <property type="match status" value="2"/>
</dbReference>
<feature type="domain" description="Carbohydrate kinase FGGY C-terminal" evidence="7">
    <location>
        <begin position="285"/>
        <end position="466"/>
    </location>
</feature>
<dbReference type="Proteomes" id="UP001244341">
    <property type="component" value="Chromosome 14b"/>
</dbReference>
<dbReference type="InterPro" id="IPR000577">
    <property type="entry name" value="Carb_kinase_FGGY"/>
</dbReference>
<feature type="domain" description="Carbohydrate kinase FGGY N-terminal" evidence="6">
    <location>
        <begin position="4"/>
        <end position="191"/>
    </location>
</feature>
<comment type="similarity">
    <text evidence="2">Belongs to the FGGY kinase family.</text>
</comment>
<evidence type="ECO:0000313" key="9">
    <source>
        <dbReference type="Proteomes" id="UP001244341"/>
    </source>
</evidence>
<dbReference type="InterPro" id="IPR018485">
    <property type="entry name" value="FGGY_C"/>
</dbReference>
<dbReference type="PANTHER" id="PTHR43095">
    <property type="entry name" value="SUGAR KINASE"/>
    <property type="match status" value="1"/>
</dbReference>
<dbReference type="PANTHER" id="PTHR43095:SF5">
    <property type="entry name" value="XYLULOSE KINASE"/>
    <property type="match status" value="1"/>
</dbReference>
<reference evidence="8 9" key="1">
    <citation type="submission" date="2023-05" db="EMBL/GenBank/DDBJ databases">
        <title>A 100% complete, gapless, phased diploid assembly of the Scenedesmus obliquus UTEX 3031 genome.</title>
        <authorList>
            <person name="Biondi T.C."/>
            <person name="Hanschen E.R."/>
            <person name="Kwon T."/>
            <person name="Eng W."/>
            <person name="Kruse C.P.S."/>
            <person name="Koehler S.I."/>
            <person name="Kunde Y."/>
            <person name="Gleasner C.D."/>
            <person name="You Mak K.T."/>
            <person name="Polle J."/>
            <person name="Hovde B.T."/>
            <person name="Starkenburg S.R."/>
        </authorList>
    </citation>
    <scope>NUCLEOTIDE SEQUENCE [LARGE SCALE GENOMIC DNA]</scope>
    <source>
        <strain evidence="8 9">DOE0152z</strain>
    </source>
</reference>
<keyword evidence="9" id="KW-1185">Reference proteome</keyword>
<dbReference type="PROSITE" id="PS00933">
    <property type="entry name" value="FGGY_KINASES_1"/>
    <property type="match status" value="1"/>
</dbReference>
<gene>
    <name evidence="8" type="ORF">OEZ85_004273</name>
</gene>
<evidence type="ECO:0000313" key="8">
    <source>
        <dbReference type="EMBL" id="WIA21905.1"/>
    </source>
</evidence>
<dbReference type="PIRSF" id="PIRSF000538">
    <property type="entry name" value="GlpK"/>
    <property type="match status" value="1"/>
</dbReference>
<dbReference type="Pfam" id="PF00370">
    <property type="entry name" value="FGGY_N"/>
    <property type="match status" value="1"/>
</dbReference>
<accession>A0ABY8UL96</accession>
<dbReference type="InterPro" id="IPR043129">
    <property type="entry name" value="ATPase_NBD"/>
</dbReference>
<evidence type="ECO:0000256" key="4">
    <source>
        <dbReference type="ARBA" id="ARBA00022679"/>
    </source>
</evidence>
<proteinExistence type="inferred from homology"/>
<dbReference type="EC" id="2.7.1.30" evidence="3"/>
<evidence type="ECO:0000256" key="5">
    <source>
        <dbReference type="ARBA" id="ARBA00022777"/>
    </source>
</evidence>
<dbReference type="EMBL" id="CP126221">
    <property type="protein sequence ID" value="WIA21905.1"/>
    <property type="molecule type" value="Genomic_DNA"/>
</dbReference>
<evidence type="ECO:0000256" key="1">
    <source>
        <dbReference type="ARBA" id="ARBA00005190"/>
    </source>
</evidence>
<comment type="pathway">
    <text evidence="1">Polyol metabolism; glycerol degradation via glycerol kinase pathway; sn-glycerol 3-phosphate from glycerol: step 1/1.</text>
</comment>
<dbReference type="InterPro" id="IPR018484">
    <property type="entry name" value="FGGY_N"/>
</dbReference>
<organism evidence="8 9">
    <name type="scientific">Tetradesmus obliquus</name>
    <name type="common">Green alga</name>
    <name type="synonym">Acutodesmus obliquus</name>
    <dbReference type="NCBI Taxonomy" id="3088"/>
    <lineage>
        <taxon>Eukaryota</taxon>
        <taxon>Viridiplantae</taxon>
        <taxon>Chlorophyta</taxon>
        <taxon>core chlorophytes</taxon>
        <taxon>Chlorophyceae</taxon>
        <taxon>CS clade</taxon>
        <taxon>Sphaeropleales</taxon>
        <taxon>Scenedesmaceae</taxon>
        <taxon>Tetradesmus</taxon>
    </lineage>
</organism>
<sequence>MPPLYLGLDVGTQGVKAVVYDSKLKQIVGRGAQPWAILESTVPGRAEQHPKTWVEGTIAAAKQALSAVDRSAVKAVAVSGQQHGMVALAADGSVLRPAKLWCDTESAPEAAELSQKLGYTVVPSFTSTKLLWLQRHEPEVWSRLAAVLLPHDYMNYWLTGKQVTEAGDASGTGLLDVAQRCWDARLAAMIDDKLAGCLQRIIGPDEVSVCIVSIFVTQCTLAALIDDKLAACLPRIIGPDESVGTVLPEVADLLGLGHDVVVAPGSGDNAMSALGSGITQPGELVVSLGTSATLFGVSGQPIIDPSCAVCPFCDATGAWLPLICTLNCTVPAEEVITAFGISHEQATALAEKEPAGSGGVSFLPYLVGERTPNWPDSSGAVVGLRPGLLKPGVLYRAALEGATLSLAAALSRATDLGLVPKELRLVGGGSKNALWRQIVADVFQLPVKLPLEAESAALGAALQAAAVHSGVPVGAYVQQNQPPISEQVVQPNPANKQAYEEALQRHMQRGQRLFAPQQQQQQ</sequence>
<dbReference type="Gene3D" id="3.30.420.40">
    <property type="match status" value="2"/>
</dbReference>
<evidence type="ECO:0000256" key="2">
    <source>
        <dbReference type="ARBA" id="ARBA00009156"/>
    </source>
</evidence>
<protein>
    <recommendedName>
        <fullName evidence="3">glycerol kinase</fullName>
        <ecNumber evidence="3">2.7.1.30</ecNumber>
    </recommendedName>
</protein>
<dbReference type="InterPro" id="IPR018483">
    <property type="entry name" value="Carb_kinase_FGGY_CS"/>
</dbReference>
<dbReference type="InterPro" id="IPR050406">
    <property type="entry name" value="FGGY_Carb_Kinase"/>
</dbReference>
<dbReference type="CDD" id="cd07809">
    <property type="entry name" value="ASKHA_NBD_FGGY_BaXK-like"/>
    <property type="match status" value="1"/>
</dbReference>